<evidence type="ECO:0000313" key="2">
    <source>
        <dbReference type="Proteomes" id="UP001626550"/>
    </source>
</evidence>
<protein>
    <submittedName>
        <fullName evidence="1">Uncharacterized protein</fullName>
    </submittedName>
</protein>
<organism evidence="1 2">
    <name type="scientific">Cichlidogyrus casuarinus</name>
    <dbReference type="NCBI Taxonomy" id="1844966"/>
    <lineage>
        <taxon>Eukaryota</taxon>
        <taxon>Metazoa</taxon>
        <taxon>Spiralia</taxon>
        <taxon>Lophotrochozoa</taxon>
        <taxon>Platyhelminthes</taxon>
        <taxon>Monogenea</taxon>
        <taxon>Monopisthocotylea</taxon>
        <taxon>Dactylogyridea</taxon>
        <taxon>Ancyrocephalidae</taxon>
        <taxon>Cichlidogyrus</taxon>
    </lineage>
</organism>
<dbReference type="EMBL" id="JBJKFK010000399">
    <property type="protein sequence ID" value="KAL3317334.1"/>
    <property type="molecule type" value="Genomic_DNA"/>
</dbReference>
<keyword evidence="2" id="KW-1185">Reference proteome</keyword>
<sequence>MSNRVAEQFVQSYGNILRAAVIYNFHHQNLNNANLLEFLSKFAYVERLHRLKKCIIVMLTSRGQAKKLVHKLDRYTDQAIGFTFRAELLVASNNGNYDLKNTQNIALQTIHKADSFKVVLPVKESGENPSCTHPTPNSTSVTSSNITPSIGSVISITPEIESHMIERKDLENKVVVLAILGCASDAEYVTSYCNRFIEELIKSLPDNLGPIRLIRLMQDPVSLRRLNSILLAEAYRFCVVITKNNTSTRTCSVFSLLEGTSDKEMEHVSAIHAIEKLSTALKMPAYSIATGVNQLVELDILIHKNGLLLLLYDCFSTYISIDLIEFPREDILLVPNQLGPNLTNHIIAFLYVS</sequence>
<reference evidence="1 2" key="1">
    <citation type="submission" date="2024-11" db="EMBL/GenBank/DDBJ databases">
        <title>Adaptive evolution of stress response genes in parasites aligns with host niche diversity.</title>
        <authorList>
            <person name="Hahn C."/>
            <person name="Resl P."/>
        </authorList>
    </citation>
    <scope>NUCLEOTIDE SEQUENCE [LARGE SCALE GENOMIC DNA]</scope>
    <source>
        <strain evidence="1">EGGRZ-B1_66</strain>
        <tissue evidence="1">Body</tissue>
    </source>
</reference>
<proteinExistence type="predicted"/>
<accession>A0ABD2QCQ2</accession>
<gene>
    <name evidence="1" type="ORF">Ciccas_004012</name>
</gene>
<comment type="caution">
    <text evidence="1">The sequence shown here is derived from an EMBL/GenBank/DDBJ whole genome shotgun (WGS) entry which is preliminary data.</text>
</comment>
<name>A0ABD2QCQ2_9PLAT</name>
<dbReference type="Proteomes" id="UP001626550">
    <property type="component" value="Unassembled WGS sequence"/>
</dbReference>
<evidence type="ECO:0000313" key="1">
    <source>
        <dbReference type="EMBL" id="KAL3317334.1"/>
    </source>
</evidence>
<dbReference type="AlphaFoldDB" id="A0ABD2QCQ2"/>